<feature type="compositionally biased region" description="Basic and acidic residues" evidence="1">
    <location>
        <begin position="24"/>
        <end position="34"/>
    </location>
</feature>
<gene>
    <name evidence="3" type="ORF">DQG23_29425</name>
</gene>
<dbReference type="OrthoDB" id="2630321at2"/>
<evidence type="ECO:0000259" key="2">
    <source>
        <dbReference type="Pfam" id="PF12323"/>
    </source>
</evidence>
<reference evidence="3 4" key="1">
    <citation type="journal article" date="2009" name="Int. J. Syst. Evol. Microbiol.">
        <title>Paenibacillus contaminans sp. nov., isolated from a contaminated laboratory plate.</title>
        <authorList>
            <person name="Chou J.H."/>
            <person name="Lee J.H."/>
            <person name="Lin M.C."/>
            <person name="Chang P.S."/>
            <person name="Arun A.B."/>
            <person name="Young C.C."/>
            <person name="Chen W.M."/>
        </authorList>
    </citation>
    <scope>NUCLEOTIDE SEQUENCE [LARGE SCALE GENOMIC DNA]</scope>
    <source>
        <strain evidence="3 4">CKOBP-6</strain>
    </source>
</reference>
<feature type="domain" description="Transposase putative helix-turn-helix" evidence="2">
    <location>
        <begin position="1"/>
        <end position="22"/>
    </location>
</feature>
<protein>
    <recommendedName>
        <fullName evidence="2">Transposase putative helix-turn-helix domain-containing protein</fullName>
    </recommendedName>
</protein>
<evidence type="ECO:0000256" key="1">
    <source>
        <dbReference type="SAM" id="MobiDB-lite"/>
    </source>
</evidence>
<keyword evidence="4" id="KW-1185">Reference proteome</keyword>
<organism evidence="3 4">
    <name type="scientific">Paenibacillus contaminans</name>
    <dbReference type="NCBI Taxonomy" id="450362"/>
    <lineage>
        <taxon>Bacteria</taxon>
        <taxon>Bacillati</taxon>
        <taxon>Bacillota</taxon>
        <taxon>Bacilli</taxon>
        <taxon>Bacillales</taxon>
        <taxon>Paenibacillaceae</taxon>
        <taxon>Paenibacillus</taxon>
    </lineage>
</organism>
<dbReference type="Pfam" id="PF12323">
    <property type="entry name" value="HTH_OrfB_IS605"/>
    <property type="match status" value="1"/>
</dbReference>
<dbReference type="InterPro" id="IPR021027">
    <property type="entry name" value="Transposase_put_HTH"/>
</dbReference>
<comment type="caution">
    <text evidence="3">The sequence shown here is derived from an EMBL/GenBank/DDBJ whole genome shotgun (WGS) entry which is preliminary data.</text>
</comment>
<feature type="region of interest" description="Disordered" evidence="1">
    <location>
        <begin position="24"/>
        <end position="52"/>
    </location>
</feature>
<proteinExistence type="predicted"/>
<evidence type="ECO:0000313" key="4">
    <source>
        <dbReference type="Proteomes" id="UP000250369"/>
    </source>
</evidence>
<dbReference type="EMBL" id="QMFB01000022">
    <property type="protein sequence ID" value="RAV16110.1"/>
    <property type="molecule type" value="Genomic_DNA"/>
</dbReference>
<sequence>MIRQTVGCVRFLYNQMLAECKTKSEWDQTDVERPKRQKSPAAFKTESPIFAK</sequence>
<dbReference type="RefSeq" id="WP_113034616.1">
    <property type="nucleotide sequence ID" value="NZ_QMFB01000022.1"/>
</dbReference>
<dbReference type="AlphaFoldDB" id="A0A329M8A7"/>
<name>A0A329M8A7_9BACL</name>
<accession>A0A329M8A7</accession>
<dbReference type="Proteomes" id="UP000250369">
    <property type="component" value="Unassembled WGS sequence"/>
</dbReference>
<evidence type="ECO:0000313" key="3">
    <source>
        <dbReference type="EMBL" id="RAV16110.1"/>
    </source>
</evidence>